<dbReference type="InterPro" id="IPR011990">
    <property type="entry name" value="TPR-like_helical_dom_sf"/>
</dbReference>
<dbReference type="AlphaFoldDB" id="A0A3D8PIT0"/>
<dbReference type="EMBL" id="PIOC01000028">
    <property type="protein sequence ID" value="RDW16003.1"/>
    <property type="molecule type" value="Genomic_DNA"/>
</dbReference>
<proteinExistence type="predicted"/>
<dbReference type="Proteomes" id="UP000257143">
    <property type="component" value="Unassembled WGS sequence"/>
</dbReference>
<dbReference type="Pfam" id="PF13181">
    <property type="entry name" value="TPR_8"/>
    <property type="match status" value="1"/>
</dbReference>
<keyword evidence="1" id="KW-0802">TPR repeat</keyword>
<dbReference type="OrthoDB" id="6399948at2"/>
<sequence>MDSYMVGLAAWIILHEPIHNGQTIFDIYYKKQQNKIKHERVRKTFASWTGAVPSIYEILSITEEKDLGKAFIKEKKGHFWLMTEIRPYMREKAALAAVQYNLGDKSSAIENYEELLELNPNDNQGIRYLLLPIYLEEEKYEEAKELIHEFDVEISANFLFNNVLLHYSRDGLTTKTKSLCKRLFNWKEIRSRTQV</sequence>
<dbReference type="RefSeq" id="WP_115774635.1">
    <property type="nucleotide sequence ID" value="NZ_PIOC01000028.1"/>
</dbReference>
<dbReference type="PROSITE" id="PS50005">
    <property type="entry name" value="TPR"/>
    <property type="match status" value="1"/>
</dbReference>
<evidence type="ECO:0000256" key="1">
    <source>
        <dbReference type="PROSITE-ProRule" id="PRU00339"/>
    </source>
</evidence>
<protein>
    <submittedName>
        <fullName evidence="2">Uncharacterized protein</fullName>
    </submittedName>
</protein>
<feature type="repeat" description="TPR" evidence="1">
    <location>
        <begin position="89"/>
        <end position="122"/>
    </location>
</feature>
<evidence type="ECO:0000313" key="3">
    <source>
        <dbReference type="Proteomes" id="UP000257143"/>
    </source>
</evidence>
<accession>A0A3D8PIT0</accession>
<gene>
    <name evidence="2" type="ORF">CWR48_17550</name>
</gene>
<dbReference type="SUPFAM" id="SSF48452">
    <property type="entry name" value="TPR-like"/>
    <property type="match status" value="1"/>
</dbReference>
<name>A0A3D8PIT0_9BACI</name>
<dbReference type="InterPro" id="IPR019734">
    <property type="entry name" value="TPR_rpt"/>
</dbReference>
<keyword evidence="3" id="KW-1185">Reference proteome</keyword>
<reference evidence="3" key="1">
    <citation type="submission" date="2017-11" db="EMBL/GenBank/DDBJ databases">
        <authorList>
            <person name="Zhu W."/>
        </authorList>
    </citation>
    <scope>NUCLEOTIDE SEQUENCE [LARGE SCALE GENOMIC DNA]</scope>
    <source>
        <strain evidence="3">CAU 1183</strain>
    </source>
</reference>
<evidence type="ECO:0000313" key="2">
    <source>
        <dbReference type="EMBL" id="RDW16003.1"/>
    </source>
</evidence>
<comment type="caution">
    <text evidence="2">The sequence shown here is derived from an EMBL/GenBank/DDBJ whole genome shotgun (WGS) entry which is preliminary data.</text>
</comment>
<organism evidence="2 3">
    <name type="scientific">Oceanobacillus arenosus</name>
    <dbReference type="NCBI Taxonomy" id="1229153"/>
    <lineage>
        <taxon>Bacteria</taxon>
        <taxon>Bacillati</taxon>
        <taxon>Bacillota</taxon>
        <taxon>Bacilli</taxon>
        <taxon>Bacillales</taxon>
        <taxon>Bacillaceae</taxon>
        <taxon>Oceanobacillus</taxon>
    </lineage>
</organism>
<dbReference type="Gene3D" id="1.25.40.10">
    <property type="entry name" value="Tetratricopeptide repeat domain"/>
    <property type="match status" value="1"/>
</dbReference>